<accession>A0A2U3E877</accession>
<dbReference type="EMBL" id="LCWV01000009">
    <property type="protein sequence ID" value="PWI70711.1"/>
    <property type="molecule type" value="Genomic_DNA"/>
</dbReference>
<protein>
    <submittedName>
        <fullName evidence="7">Golgi apparatus membrane protein TVP15</fullName>
    </submittedName>
</protein>
<evidence type="ECO:0000256" key="1">
    <source>
        <dbReference type="ARBA" id="ARBA00004141"/>
    </source>
</evidence>
<keyword evidence="4 6" id="KW-0472">Membrane</keyword>
<evidence type="ECO:0000256" key="3">
    <source>
        <dbReference type="ARBA" id="ARBA00022989"/>
    </source>
</evidence>
<dbReference type="Proteomes" id="UP000245956">
    <property type="component" value="Unassembled WGS sequence"/>
</dbReference>
<feature type="region of interest" description="Disordered" evidence="5">
    <location>
        <begin position="63"/>
        <end position="102"/>
    </location>
</feature>
<dbReference type="PANTHER" id="PTHR28128:SF1">
    <property type="entry name" value="GOLGI APPARATUS MEMBRANE PROTEIN TVP15"/>
    <property type="match status" value="1"/>
</dbReference>
<sequence>MTDGQTIDVETREESLGAAEPSCKTSGSNGIPSRKPPLDACASFLRIAHIRIALASARAAPTSVSPHRTGLFTKPTSTATRNPRYHPPLPASPTEAQKTAAWPSTARRISPYPVFLSTKRLATAAMELSDIFRIVNLAVGAITVMGGIGSIFAFSLYVAVTRPPPFSNAPSGRSPAASRGGCHRQGIVVGVYMIVFGLSIALLEFQIPPQISRYASFLFSFLGRGIFYIFLGCLILGSHVLQKIAGGIVGIVGIGYVVLEFIPSIEPPSNMREADVAGWGAEQV</sequence>
<dbReference type="PANTHER" id="PTHR28128">
    <property type="entry name" value="GOLGI APPARATUS MEMBRANE PROTEIN TVP15"/>
    <property type="match status" value="1"/>
</dbReference>
<organism evidence="7 8">
    <name type="scientific">Purpureocillium lilacinum</name>
    <name type="common">Paecilomyces lilacinus</name>
    <dbReference type="NCBI Taxonomy" id="33203"/>
    <lineage>
        <taxon>Eukaryota</taxon>
        <taxon>Fungi</taxon>
        <taxon>Dikarya</taxon>
        <taxon>Ascomycota</taxon>
        <taxon>Pezizomycotina</taxon>
        <taxon>Sordariomycetes</taxon>
        <taxon>Hypocreomycetidae</taxon>
        <taxon>Hypocreales</taxon>
        <taxon>Ophiocordycipitaceae</taxon>
        <taxon>Purpureocillium</taxon>
    </lineage>
</organism>
<name>A0A2U3E877_PURLI</name>
<keyword evidence="2 6" id="KW-0812">Transmembrane</keyword>
<gene>
    <name evidence="7" type="ORF">PCL_13110</name>
</gene>
<feature type="region of interest" description="Disordered" evidence="5">
    <location>
        <begin position="1"/>
        <end position="35"/>
    </location>
</feature>
<dbReference type="AlphaFoldDB" id="A0A2U3E877"/>
<feature type="transmembrane region" description="Helical" evidence="6">
    <location>
        <begin position="217"/>
        <end position="238"/>
    </location>
</feature>
<feature type="transmembrane region" description="Helical" evidence="6">
    <location>
        <begin position="134"/>
        <end position="160"/>
    </location>
</feature>
<evidence type="ECO:0000256" key="6">
    <source>
        <dbReference type="SAM" id="Phobius"/>
    </source>
</evidence>
<evidence type="ECO:0000313" key="7">
    <source>
        <dbReference type="EMBL" id="PWI70711.1"/>
    </source>
</evidence>
<keyword evidence="3 6" id="KW-1133">Transmembrane helix</keyword>
<evidence type="ECO:0000256" key="2">
    <source>
        <dbReference type="ARBA" id="ARBA00022692"/>
    </source>
</evidence>
<dbReference type="GO" id="GO:0000139">
    <property type="term" value="C:Golgi membrane"/>
    <property type="evidence" value="ECO:0007669"/>
    <property type="project" value="TreeGrafter"/>
</dbReference>
<evidence type="ECO:0000256" key="5">
    <source>
        <dbReference type="SAM" id="MobiDB-lite"/>
    </source>
</evidence>
<dbReference type="Pfam" id="PF08507">
    <property type="entry name" value="COPI_assoc"/>
    <property type="match status" value="1"/>
</dbReference>
<feature type="transmembrane region" description="Helical" evidence="6">
    <location>
        <begin position="244"/>
        <end position="262"/>
    </location>
</feature>
<evidence type="ECO:0000256" key="4">
    <source>
        <dbReference type="ARBA" id="ARBA00023136"/>
    </source>
</evidence>
<dbReference type="GO" id="GO:0016192">
    <property type="term" value="P:vesicle-mediated transport"/>
    <property type="evidence" value="ECO:0007669"/>
    <property type="project" value="TreeGrafter"/>
</dbReference>
<proteinExistence type="predicted"/>
<reference evidence="7 8" key="1">
    <citation type="journal article" date="2016" name="Front. Microbiol.">
        <title>Genome and transcriptome sequences reveal the specific parasitism of the nematophagous Purpureocillium lilacinum 36-1.</title>
        <authorList>
            <person name="Xie J."/>
            <person name="Li S."/>
            <person name="Mo C."/>
            <person name="Xiao X."/>
            <person name="Peng D."/>
            <person name="Wang G."/>
            <person name="Xiao Y."/>
        </authorList>
    </citation>
    <scope>NUCLEOTIDE SEQUENCE [LARGE SCALE GENOMIC DNA]</scope>
    <source>
        <strain evidence="7 8">36-1</strain>
    </source>
</reference>
<evidence type="ECO:0000313" key="8">
    <source>
        <dbReference type="Proteomes" id="UP000245956"/>
    </source>
</evidence>
<comment type="subcellular location">
    <subcellularLocation>
        <location evidence="1">Membrane</location>
        <topology evidence="1">Multi-pass membrane protein</topology>
    </subcellularLocation>
</comment>
<comment type="caution">
    <text evidence="7">The sequence shown here is derived from an EMBL/GenBank/DDBJ whole genome shotgun (WGS) entry which is preliminary data.</text>
</comment>
<dbReference type="InterPro" id="IPR013714">
    <property type="entry name" value="Golgi_TVP15"/>
</dbReference>
<feature type="transmembrane region" description="Helical" evidence="6">
    <location>
        <begin position="187"/>
        <end position="205"/>
    </location>
</feature>